<dbReference type="InterPro" id="IPR014284">
    <property type="entry name" value="RNA_pol_sigma-70_dom"/>
</dbReference>
<proteinExistence type="inferred from homology"/>
<evidence type="ECO:0000259" key="6">
    <source>
        <dbReference type="Pfam" id="PF08281"/>
    </source>
</evidence>
<evidence type="ECO:0000259" key="5">
    <source>
        <dbReference type="Pfam" id="PF04542"/>
    </source>
</evidence>
<evidence type="ECO:0000313" key="8">
    <source>
        <dbReference type="EMBL" id="MBY8879387.1"/>
    </source>
</evidence>
<dbReference type="InterPro" id="IPR007627">
    <property type="entry name" value="RNA_pol_sigma70_r2"/>
</dbReference>
<sequence length="417" mass="44996">MDEPRVGAREVERVFRAEYGRAVSVLVGVFGDIDVAEEAVQDAFTVAVERWPATGLPPSPAGWIITTARNRAIDRLRREATRDERQAQAAALLAARAAEARDGEDEGAVRDDRLRLIFTCCHPSLGTGAQVALTLRLLGGLTTAEIARAFLVPEPTMAQRLVRAKNKIRQAGIPYRVPYESDLPDRLRAVLSVVYLIFNEGYAASSGDRLVREPLCTEAIRLGRLLVELMPDEPEALGLLALMLLSDSRRAARVSPGGGLVLLADQDRSRWDAALVAEGQELVRRCLRRGRPGPYQIQAAINAVHSDAPSAAATDWPQIVVLYDQLAAITPSPVVALHRAVAVAEVEGPAAGLALVDALGPELTGYHLSYAIRADLLRRLGRDTEAADAYEAALACTGNAAEQDFLRARNREARGGG</sequence>
<dbReference type="EMBL" id="JAINZZ010000019">
    <property type="protein sequence ID" value="MBY8879387.1"/>
    <property type="molecule type" value="Genomic_DNA"/>
</dbReference>
<dbReference type="InterPro" id="IPR046531">
    <property type="entry name" value="DUF6596"/>
</dbReference>
<dbReference type="InterPro" id="IPR013324">
    <property type="entry name" value="RNA_pol_sigma_r3/r4-like"/>
</dbReference>
<dbReference type="Pfam" id="PF08281">
    <property type="entry name" value="Sigma70_r4_2"/>
    <property type="match status" value="1"/>
</dbReference>
<feature type="domain" description="RNA polymerase sigma-70 region 2" evidence="5">
    <location>
        <begin position="15"/>
        <end position="80"/>
    </location>
</feature>
<comment type="similarity">
    <text evidence="1">Belongs to the sigma-70 factor family. ECF subfamily.</text>
</comment>
<protein>
    <submittedName>
        <fullName evidence="8">RNA polymerase sigma factor</fullName>
    </submittedName>
</protein>
<dbReference type="PANTHER" id="PTHR47756:SF2">
    <property type="entry name" value="BLL6612 PROTEIN"/>
    <property type="match status" value="1"/>
</dbReference>
<evidence type="ECO:0000256" key="4">
    <source>
        <dbReference type="ARBA" id="ARBA00023163"/>
    </source>
</evidence>
<dbReference type="NCBIfam" id="TIGR02937">
    <property type="entry name" value="sigma70-ECF"/>
    <property type="match status" value="1"/>
</dbReference>
<reference evidence="8 9" key="1">
    <citation type="submission" date="2021-08" db="EMBL/GenBank/DDBJ databases">
        <title>WGS of actinomycetes from Thailand.</title>
        <authorList>
            <person name="Thawai C."/>
        </authorList>
    </citation>
    <scope>NUCLEOTIDE SEQUENCE [LARGE SCALE GENOMIC DNA]</scope>
    <source>
        <strain evidence="8 9">PLK6-54</strain>
    </source>
</reference>
<organism evidence="8 9">
    <name type="scientific">Actinacidiphila acidipaludis</name>
    <dbReference type="NCBI Taxonomy" id="2873382"/>
    <lineage>
        <taxon>Bacteria</taxon>
        <taxon>Bacillati</taxon>
        <taxon>Actinomycetota</taxon>
        <taxon>Actinomycetes</taxon>
        <taxon>Kitasatosporales</taxon>
        <taxon>Streptomycetaceae</taxon>
        <taxon>Actinacidiphila</taxon>
    </lineage>
</organism>
<evidence type="ECO:0000259" key="7">
    <source>
        <dbReference type="Pfam" id="PF20239"/>
    </source>
</evidence>
<keyword evidence="4" id="KW-0804">Transcription</keyword>
<dbReference type="SUPFAM" id="SSF88659">
    <property type="entry name" value="Sigma3 and sigma4 domains of RNA polymerase sigma factors"/>
    <property type="match status" value="1"/>
</dbReference>
<dbReference type="Pfam" id="PF20239">
    <property type="entry name" value="DUF6596"/>
    <property type="match status" value="1"/>
</dbReference>
<evidence type="ECO:0000256" key="2">
    <source>
        <dbReference type="ARBA" id="ARBA00023015"/>
    </source>
</evidence>
<keyword evidence="2" id="KW-0805">Transcription regulation</keyword>
<name>A0ABS7Q8C2_9ACTN</name>
<dbReference type="Gene3D" id="1.10.10.10">
    <property type="entry name" value="Winged helix-like DNA-binding domain superfamily/Winged helix DNA-binding domain"/>
    <property type="match status" value="1"/>
</dbReference>
<evidence type="ECO:0000256" key="3">
    <source>
        <dbReference type="ARBA" id="ARBA00023082"/>
    </source>
</evidence>
<dbReference type="Pfam" id="PF04542">
    <property type="entry name" value="Sigma70_r2"/>
    <property type="match status" value="1"/>
</dbReference>
<gene>
    <name evidence="8" type="ORF">K7862_17355</name>
</gene>
<dbReference type="PANTHER" id="PTHR47756">
    <property type="entry name" value="BLL6612 PROTEIN-RELATED"/>
    <property type="match status" value="1"/>
</dbReference>
<feature type="domain" description="RNA polymerase sigma factor 70 region 4 type 2" evidence="6">
    <location>
        <begin position="117"/>
        <end position="168"/>
    </location>
</feature>
<evidence type="ECO:0000313" key="9">
    <source>
        <dbReference type="Proteomes" id="UP000778578"/>
    </source>
</evidence>
<dbReference type="RefSeq" id="WP_222963517.1">
    <property type="nucleotide sequence ID" value="NZ_JAINZZ010000019.1"/>
</dbReference>
<comment type="caution">
    <text evidence="8">The sequence shown here is derived from an EMBL/GenBank/DDBJ whole genome shotgun (WGS) entry which is preliminary data.</text>
</comment>
<dbReference type="InterPro" id="IPR013325">
    <property type="entry name" value="RNA_pol_sigma_r2"/>
</dbReference>
<accession>A0ABS7Q8C2</accession>
<dbReference type="Gene3D" id="1.10.1740.10">
    <property type="match status" value="1"/>
</dbReference>
<keyword evidence="9" id="KW-1185">Reference proteome</keyword>
<dbReference type="Proteomes" id="UP000778578">
    <property type="component" value="Unassembled WGS sequence"/>
</dbReference>
<dbReference type="InterPro" id="IPR036388">
    <property type="entry name" value="WH-like_DNA-bd_sf"/>
</dbReference>
<dbReference type="InterPro" id="IPR013249">
    <property type="entry name" value="RNA_pol_sigma70_r4_t2"/>
</dbReference>
<evidence type="ECO:0000256" key="1">
    <source>
        <dbReference type="ARBA" id="ARBA00010641"/>
    </source>
</evidence>
<feature type="domain" description="DUF6596" evidence="7">
    <location>
        <begin position="186"/>
        <end position="286"/>
    </location>
</feature>
<keyword evidence="3" id="KW-0731">Sigma factor</keyword>
<dbReference type="SUPFAM" id="SSF88946">
    <property type="entry name" value="Sigma2 domain of RNA polymerase sigma factors"/>
    <property type="match status" value="1"/>
</dbReference>